<dbReference type="EMBL" id="GBYB01011234">
    <property type="protein sequence ID" value="JAG81001.1"/>
    <property type="molecule type" value="Transcribed_RNA"/>
</dbReference>
<accession>A0A0C9R4L4</accession>
<dbReference type="PANTHER" id="PTHR41146:SF1">
    <property type="entry name" value="DIURETIC HORMONE CLASS 2"/>
    <property type="match status" value="1"/>
</dbReference>
<organism evidence="4">
    <name type="scientific">Fopius arisanus</name>
    <dbReference type="NCBI Taxonomy" id="64838"/>
    <lineage>
        <taxon>Eukaryota</taxon>
        <taxon>Metazoa</taxon>
        <taxon>Ecdysozoa</taxon>
        <taxon>Arthropoda</taxon>
        <taxon>Hexapoda</taxon>
        <taxon>Insecta</taxon>
        <taxon>Pterygota</taxon>
        <taxon>Neoptera</taxon>
        <taxon>Endopterygota</taxon>
        <taxon>Hymenoptera</taxon>
        <taxon>Apocrita</taxon>
        <taxon>Ichneumonoidea</taxon>
        <taxon>Braconidae</taxon>
        <taxon>Opiinae</taxon>
        <taxon>Fopius</taxon>
    </lineage>
</organism>
<proteinExistence type="inferred from homology"/>
<name>A0A0C9R4L4_9HYME</name>
<feature type="non-terminal residue" evidence="4">
    <location>
        <position position="1"/>
    </location>
</feature>
<evidence type="ECO:0000256" key="3">
    <source>
        <dbReference type="ARBA" id="ARBA00022525"/>
    </source>
</evidence>
<comment type="subcellular location">
    <subcellularLocation>
        <location evidence="1">Secreted</location>
    </subcellularLocation>
</comment>
<dbReference type="PANTHER" id="PTHR41146">
    <property type="entry name" value="DIURETIC HORMONE CLASS 2"/>
    <property type="match status" value="1"/>
</dbReference>
<evidence type="ECO:0000256" key="1">
    <source>
        <dbReference type="ARBA" id="ARBA00004613"/>
    </source>
</evidence>
<keyword evidence="3" id="KW-0964">Secreted</keyword>
<reference evidence="4" key="1">
    <citation type="submission" date="2015-01" db="EMBL/GenBank/DDBJ databases">
        <title>Transcriptome Assembly of Fopius arisanus.</title>
        <authorList>
            <person name="Geib S."/>
        </authorList>
    </citation>
    <scope>NUCLEOTIDE SEQUENCE</scope>
</reference>
<dbReference type="GO" id="GO:0001664">
    <property type="term" value="F:G protein-coupled receptor binding"/>
    <property type="evidence" value="ECO:0007669"/>
    <property type="project" value="TreeGrafter"/>
</dbReference>
<evidence type="ECO:0000313" key="4">
    <source>
        <dbReference type="EMBL" id="JAG81001.1"/>
    </source>
</evidence>
<comment type="similarity">
    <text evidence="2">Belongs to the diuretic hormone class 2 family.</text>
</comment>
<sequence length="142" mass="15700">PDHFSIVLCASIIWFCESSFTLNSRSLNNGKLKMHKRMAMICTALAALAALGILTTAEAAPYPQERALYLDQLEEDPEKMYEVLTKLNRYLQQQDNEKRGGFGLDFGLNRGFSGAQAAKHLMGMAAANYAGGPGRRRRSDQA</sequence>
<protein>
    <submittedName>
        <fullName evidence="4">Dh31 protein</fullName>
    </submittedName>
</protein>
<dbReference type="GO" id="GO:0005615">
    <property type="term" value="C:extracellular space"/>
    <property type="evidence" value="ECO:0007669"/>
    <property type="project" value="TreeGrafter"/>
</dbReference>
<dbReference type="GO" id="GO:0008613">
    <property type="term" value="F:diuretic hormone activity"/>
    <property type="evidence" value="ECO:0007669"/>
    <property type="project" value="InterPro"/>
</dbReference>
<dbReference type="AlphaFoldDB" id="A0A0C9R4L4"/>
<dbReference type="GO" id="GO:0007589">
    <property type="term" value="P:body fluid secretion"/>
    <property type="evidence" value="ECO:0007669"/>
    <property type="project" value="InterPro"/>
</dbReference>
<dbReference type="InterPro" id="IPR034439">
    <property type="entry name" value="DH2-like"/>
</dbReference>
<evidence type="ECO:0000256" key="2">
    <source>
        <dbReference type="ARBA" id="ARBA00007773"/>
    </source>
</evidence>
<gene>
    <name evidence="4" type="primary">Dh31</name>
    <name evidence="4" type="ORF">g.8014</name>
</gene>